<evidence type="ECO:0000256" key="5">
    <source>
        <dbReference type="ARBA" id="ARBA00023136"/>
    </source>
</evidence>
<protein>
    <submittedName>
        <fullName evidence="9">Putative ABC transport system permease protein</fullName>
    </submittedName>
</protein>
<dbReference type="RefSeq" id="WP_084553844.1">
    <property type="nucleotide sequence ID" value="NZ_FRFE01000008.1"/>
</dbReference>
<dbReference type="PANTHER" id="PTHR30287:SF1">
    <property type="entry name" value="INNER MEMBRANE PROTEIN"/>
    <property type="match status" value="1"/>
</dbReference>
<dbReference type="Pfam" id="PF12704">
    <property type="entry name" value="MacB_PCD"/>
    <property type="match status" value="1"/>
</dbReference>
<evidence type="ECO:0000313" key="10">
    <source>
        <dbReference type="Proteomes" id="UP000184603"/>
    </source>
</evidence>
<keyword evidence="3 6" id="KW-0812">Transmembrane</keyword>
<evidence type="ECO:0000256" key="2">
    <source>
        <dbReference type="ARBA" id="ARBA00022475"/>
    </source>
</evidence>
<dbReference type="AlphaFoldDB" id="A0A1M7Y5Z4"/>
<feature type="transmembrane region" description="Helical" evidence="6">
    <location>
        <begin position="252"/>
        <end position="279"/>
    </location>
</feature>
<dbReference type="GO" id="GO:0005886">
    <property type="term" value="C:plasma membrane"/>
    <property type="evidence" value="ECO:0007669"/>
    <property type="project" value="UniProtKB-SubCell"/>
</dbReference>
<feature type="domain" description="MacB-like periplasmic core" evidence="8">
    <location>
        <begin position="19"/>
        <end position="226"/>
    </location>
</feature>
<evidence type="ECO:0000259" key="7">
    <source>
        <dbReference type="Pfam" id="PF02687"/>
    </source>
</evidence>
<feature type="transmembrane region" description="Helical" evidence="6">
    <location>
        <begin position="791"/>
        <end position="818"/>
    </location>
</feature>
<dbReference type="EMBL" id="FRFE01000008">
    <property type="protein sequence ID" value="SHO48003.1"/>
    <property type="molecule type" value="Genomic_DNA"/>
</dbReference>
<dbReference type="STRING" id="1121416.SAMN02745220_02096"/>
<feature type="transmembrane region" description="Helical" evidence="6">
    <location>
        <begin position="391"/>
        <end position="413"/>
    </location>
</feature>
<feature type="transmembrane region" description="Helical" evidence="6">
    <location>
        <begin position="419"/>
        <end position="444"/>
    </location>
</feature>
<feature type="domain" description="ABC3 transporter permease C-terminal" evidence="7">
    <location>
        <begin position="707"/>
        <end position="821"/>
    </location>
</feature>
<dbReference type="Proteomes" id="UP000184603">
    <property type="component" value="Unassembled WGS sequence"/>
</dbReference>
<feature type="transmembrane region" description="Helical" evidence="6">
    <location>
        <begin position="465"/>
        <end position="488"/>
    </location>
</feature>
<evidence type="ECO:0000256" key="4">
    <source>
        <dbReference type="ARBA" id="ARBA00022989"/>
    </source>
</evidence>
<dbReference type="OrthoDB" id="9775544at2"/>
<dbReference type="InterPro" id="IPR003838">
    <property type="entry name" value="ABC3_permease_C"/>
</dbReference>
<evidence type="ECO:0000313" key="9">
    <source>
        <dbReference type="EMBL" id="SHO48003.1"/>
    </source>
</evidence>
<feature type="transmembrane region" description="Helical" evidence="6">
    <location>
        <begin position="748"/>
        <end position="771"/>
    </location>
</feature>
<evidence type="ECO:0000256" key="3">
    <source>
        <dbReference type="ARBA" id="ARBA00022692"/>
    </source>
</evidence>
<keyword evidence="10" id="KW-1185">Reference proteome</keyword>
<evidence type="ECO:0000256" key="6">
    <source>
        <dbReference type="SAM" id="Phobius"/>
    </source>
</evidence>
<dbReference type="PANTHER" id="PTHR30287">
    <property type="entry name" value="MEMBRANE COMPONENT OF PREDICTED ABC SUPERFAMILY METABOLITE UPTAKE TRANSPORTER"/>
    <property type="match status" value="1"/>
</dbReference>
<name>A0A1M7Y5Z4_9BACT</name>
<dbReference type="InterPro" id="IPR025857">
    <property type="entry name" value="MacB_PCD"/>
</dbReference>
<dbReference type="InterPro" id="IPR038766">
    <property type="entry name" value="Membrane_comp_ABC_pdt"/>
</dbReference>
<keyword evidence="2" id="KW-1003">Cell membrane</keyword>
<feature type="transmembrane region" description="Helical" evidence="6">
    <location>
        <begin position="345"/>
        <end position="370"/>
    </location>
</feature>
<dbReference type="Pfam" id="PF02687">
    <property type="entry name" value="FtsX"/>
    <property type="match status" value="2"/>
</dbReference>
<comment type="subcellular location">
    <subcellularLocation>
        <location evidence="1">Cell membrane</location>
        <topology evidence="1">Multi-pass membrane protein</topology>
    </subcellularLocation>
</comment>
<sequence length="832" mass="91657">MVNFRFLIREMLEARHQAAIFILCVALSITSLVALNSFKRDVHQSITGDARALHGGDLIIHSHYDFSPGLLAAVNSLEADIAGKVRTWQFYSVVRNSGDETLFSNIMAVEPGYPLYGTVTLASGAPFAKQLAPGTTVVGRELLDRLGVKVGDMLQVGKTKVKIVDVVTHESSRPVDIFSFGPRVFVAAADLTAMDLVRTGSRVEYEMLLQVTNQDRLSQVVAQLQKAALPDQERVSTFQTARSGLKRFFDNLLFFLSLISIFTLLLAGIGMQSSLSALLRQKEKSLAIVRALGATQKFLLLHYLLVVLLYGFVGSCLGIAAGVALKYAFPYLFAGIIPPEHVSGLGLFDIAQGMVLGFLVVLFFTFLPLYRLREVKPNVIFRSESSQAPRGLVYYLAILAGFSFLTLLVIHQLDDSRTGIYFMAGTSGLIVLIAGLAKLILLALKRLSIRTLPLRQAFRSLLRPGNSTQPVIVTLASALSVLLAIFLVEYNLHSSYVESYPQDAPNLFLVDIQPGQRQGFTEMVGGNVQLHPIIRARLKAINGEPVKRGEQRRRFSDSLTREFNLTYRDALLPDEVVEAGGTLYKMDKKGHAPLQVSILDTVAEMGDIRLGDILDFNIQGVPLKAEVTSIRTRTKSRLFPFFYFVFPTEYLQKAPQTLFAAIHVEKSVIPQLEKKVVAAYPNISVINMAETAVQLGGMMQKLSAIVNFFALFSIFAGALIIVSSILATRLARVREAVYYKVLGGKSGFVVSVFFFENIVLGLISSLLGVLLAQGGSWALCHFLFDIPYRPYWAASMLLVVLTLLLVVGVGMTSSISIIRQKPIVFLREQTIE</sequence>
<feature type="transmembrane region" description="Helical" evidence="6">
    <location>
        <begin position="704"/>
        <end position="727"/>
    </location>
</feature>
<reference evidence="9 10" key="1">
    <citation type="submission" date="2016-12" db="EMBL/GenBank/DDBJ databases">
        <authorList>
            <person name="Song W.-J."/>
            <person name="Kurnit D.M."/>
        </authorList>
    </citation>
    <scope>NUCLEOTIDE SEQUENCE [LARGE SCALE GENOMIC DNA]</scope>
    <source>
        <strain evidence="9 10">DSM 18488</strain>
    </source>
</reference>
<proteinExistence type="predicted"/>
<keyword evidence="5 6" id="KW-0472">Membrane</keyword>
<feature type="domain" description="ABC3 transporter permease C-terminal" evidence="7">
    <location>
        <begin position="258"/>
        <end position="375"/>
    </location>
</feature>
<gene>
    <name evidence="9" type="ORF">SAMN02745220_02096</name>
</gene>
<organism evidence="9 10">
    <name type="scientific">Desulfopila aestuarii DSM 18488</name>
    <dbReference type="NCBI Taxonomy" id="1121416"/>
    <lineage>
        <taxon>Bacteria</taxon>
        <taxon>Pseudomonadati</taxon>
        <taxon>Thermodesulfobacteriota</taxon>
        <taxon>Desulfobulbia</taxon>
        <taxon>Desulfobulbales</taxon>
        <taxon>Desulfocapsaceae</taxon>
        <taxon>Desulfopila</taxon>
    </lineage>
</organism>
<evidence type="ECO:0000256" key="1">
    <source>
        <dbReference type="ARBA" id="ARBA00004651"/>
    </source>
</evidence>
<evidence type="ECO:0000259" key="8">
    <source>
        <dbReference type="Pfam" id="PF12704"/>
    </source>
</evidence>
<accession>A0A1M7Y5Z4</accession>
<feature type="transmembrane region" description="Helical" evidence="6">
    <location>
        <begin position="300"/>
        <end position="325"/>
    </location>
</feature>
<keyword evidence="4 6" id="KW-1133">Transmembrane helix</keyword>